<dbReference type="PROSITE" id="PS50082">
    <property type="entry name" value="WD_REPEATS_2"/>
    <property type="match status" value="3"/>
</dbReference>
<proteinExistence type="predicted"/>
<dbReference type="Proteomes" id="UP000799772">
    <property type="component" value="Unassembled WGS sequence"/>
</dbReference>
<feature type="repeat" description="WD" evidence="3">
    <location>
        <begin position="226"/>
        <end position="267"/>
    </location>
</feature>
<dbReference type="PANTHER" id="PTHR44090:SF1">
    <property type="entry name" value="SUPERKILLER COMPLEX PROTEIN 8"/>
    <property type="match status" value="1"/>
</dbReference>
<comment type="caution">
    <text evidence="4">The sequence shown here is derived from an EMBL/GenBank/DDBJ whole genome shotgun (WGS) entry which is preliminary data.</text>
</comment>
<evidence type="ECO:0000256" key="2">
    <source>
        <dbReference type="ARBA" id="ARBA00022737"/>
    </source>
</evidence>
<dbReference type="AlphaFoldDB" id="A0A9P4M7R5"/>
<dbReference type="GO" id="GO:0005634">
    <property type="term" value="C:nucleus"/>
    <property type="evidence" value="ECO:0007669"/>
    <property type="project" value="TreeGrafter"/>
</dbReference>
<name>A0A9P4M7R5_9PEZI</name>
<dbReference type="InterPro" id="IPR036322">
    <property type="entry name" value="WD40_repeat_dom_sf"/>
</dbReference>
<dbReference type="OrthoDB" id="10251741at2759"/>
<dbReference type="PROSITE" id="PS00678">
    <property type="entry name" value="WD_REPEATS_1"/>
    <property type="match status" value="1"/>
</dbReference>
<dbReference type="GO" id="GO:0032991">
    <property type="term" value="C:protein-containing complex"/>
    <property type="evidence" value="ECO:0007669"/>
    <property type="project" value="UniProtKB-ARBA"/>
</dbReference>
<accession>A0A9P4M7R5</accession>
<feature type="repeat" description="WD" evidence="3">
    <location>
        <begin position="268"/>
        <end position="309"/>
    </location>
</feature>
<dbReference type="InterPro" id="IPR051510">
    <property type="entry name" value="SKI8"/>
</dbReference>
<reference evidence="4" key="1">
    <citation type="journal article" date="2020" name="Stud. Mycol.">
        <title>101 Dothideomycetes genomes: a test case for predicting lifestyles and emergence of pathogens.</title>
        <authorList>
            <person name="Haridas S."/>
            <person name="Albert R."/>
            <person name="Binder M."/>
            <person name="Bloem J."/>
            <person name="Labutti K."/>
            <person name="Salamov A."/>
            <person name="Andreopoulos B."/>
            <person name="Baker S."/>
            <person name="Barry K."/>
            <person name="Bills G."/>
            <person name="Bluhm B."/>
            <person name="Cannon C."/>
            <person name="Castanera R."/>
            <person name="Culley D."/>
            <person name="Daum C."/>
            <person name="Ezra D."/>
            <person name="Gonzalez J."/>
            <person name="Henrissat B."/>
            <person name="Kuo A."/>
            <person name="Liang C."/>
            <person name="Lipzen A."/>
            <person name="Lutzoni F."/>
            <person name="Magnuson J."/>
            <person name="Mondo S."/>
            <person name="Nolan M."/>
            <person name="Ohm R."/>
            <person name="Pangilinan J."/>
            <person name="Park H.-J."/>
            <person name="Ramirez L."/>
            <person name="Alfaro M."/>
            <person name="Sun H."/>
            <person name="Tritt A."/>
            <person name="Yoshinaga Y."/>
            <person name="Zwiers L.-H."/>
            <person name="Turgeon B."/>
            <person name="Goodwin S."/>
            <person name="Spatafora J."/>
            <person name="Crous P."/>
            <person name="Grigoriev I."/>
        </authorList>
    </citation>
    <scope>NUCLEOTIDE SEQUENCE</scope>
    <source>
        <strain evidence="4">CBS 133067</strain>
    </source>
</reference>
<dbReference type="InterPro" id="IPR001680">
    <property type="entry name" value="WD40_rpt"/>
</dbReference>
<evidence type="ECO:0000313" key="4">
    <source>
        <dbReference type="EMBL" id="KAF2100285.1"/>
    </source>
</evidence>
<dbReference type="SUPFAM" id="SSF50978">
    <property type="entry name" value="WD40 repeat-like"/>
    <property type="match status" value="1"/>
</dbReference>
<dbReference type="SMART" id="SM00320">
    <property type="entry name" value="WD40"/>
    <property type="match status" value="6"/>
</dbReference>
<dbReference type="InterPro" id="IPR019775">
    <property type="entry name" value="WD40_repeat_CS"/>
</dbReference>
<dbReference type="Pfam" id="PF00400">
    <property type="entry name" value="WD40"/>
    <property type="match status" value="3"/>
</dbReference>
<evidence type="ECO:0000256" key="1">
    <source>
        <dbReference type="ARBA" id="ARBA00022574"/>
    </source>
</evidence>
<keyword evidence="1 3" id="KW-0853">WD repeat</keyword>
<keyword evidence="2" id="KW-0677">Repeat</keyword>
<dbReference type="InterPro" id="IPR015943">
    <property type="entry name" value="WD40/YVTN_repeat-like_dom_sf"/>
</dbReference>
<evidence type="ECO:0000256" key="3">
    <source>
        <dbReference type="PROSITE-ProRule" id="PRU00221"/>
    </source>
</evidence>
<dbReference type="EMBL" id="ML978124">
    <property type="protein sequence ID" value="KAF2100285.1"/>
    <property type="molecule type" value="Genomic_DNA"/>
</dbReference>
<sequence length="367" mass="38032">MQSKQYLTTHTIDNAHPTTIFSIAPTPTSLITASGSSTIRIFSTVSNTSTPSDDSGSGATNAFPLICTLEGAHKLGCHHVASAADGKRFVSVGFGGEVKVWEAGEDGASWTERKGVKFGSANKPPKAGEIWAVALSADGRYLASSSADGRIGVWDLNAQQGATAANGAADETAAPGGVRRVREYETKRSFGMSVAISSDGRLTASGHENGSVYIFNNDSGRMMHSLPGLTKPIRTLTFSPATSLLAAAGDSRLIALYEVSSGEAVATLSGHTAWILSLDFSATGEWLLSTSFDGKAKVWGMEQRNCVATHGEGSGGSGGGDEAQGKALWCGRWLPKQRGAVGNVRAEMFAVAGAGMAVSFYREASGG</sequence>
<keyword evidence="5" id="KW-1185">Reference proteome</keyword>
<gene>
    <name evidence="4" type="ORF">NA57DRAFT_54377</name>
</gene>
<dbReference type="CDD" id="cd00200">
    <property type="entry name" value="WD40"/>
    <property type="match status" value="1"/>
</dbReference>
<protein>
    <submittedName>
        <fullName evidence="4">WD40 repeat-like protein</fullName>
    </submittedName>
</protein>
<evidence type="ECO:0000313" key="5">
    <source>
        <dbReference type="Proteomes" id="UP000799772"/>
    </source>
</evidence>
<organism evidence="4 5">
    <name type="scientific">Rhizodiscina lignyota</name>
    <dbReference type="NCBI Taxonomy" id="1504668"/>
    <lineage>
        <taxon>Eukaryota</taxon>
        <taxon>Fungi</taxon>
        <taxon>Dikarya</taxon>
        <taxon>Ascomycota</taxon>
        <taxon>Pezizomycotina</taxon>
        <taxon>Dothideomycetes</taxon>
        <taxon>Pleosporomycetidae</taxon>
        <taxon>Aulographales</taxon>
        <taxon>Rhizodiscinaceae</taxon>
        <taxon>Rhizodiscina</taxon>
    </lineage>
</organism>
<dbReference type="PROSITE" id="PS50294">
    <property type="entry name" value="WD_REPEATS_REGION"/>
    <property type="match status" value="2"/>
</dbReference>
<dbReference type="PANTHER" id="PTHR44090">
    <property type="entry name" value="WD REPEAT-CONTAINING PROTEIN 61"/>
    <property type="match status" value="1"/>
</dbReference>
<dbReference type="Gene3D" id="2.130.10.10">
    <property type="entry name" value="YVTN repeat-like/Quinoprotein amine dehydrogenase"/>
    <property type="match status" value="1"/>
</dbReference>
<feature type="repeat" description="WD" evidence="3">
    <location>
        <begin position="130"/>
        <end position="164"/>
    </location>
</feature>